<dbReference type="SUPFAM" id="SSF51645">
    <property type="entry name" value="Malate synthase G"/>
    <property type="match status" value="1"/>
</dbReference>
<dbReference type="HAMAP" id="MF_00641">
    <property type="entry name" value="Malate_synth_G"/>
    <property type="match status" value="1"/>
</dbReference>
<dbReference type="GO" id="GO:0000287">
    <property type="term" value="F:magnesium ion binding"/>
    <property type="evidence" value="ECO:0007669"/>
    <property type="project" value="TreeGrafter"/>
</dbReference>
<dbReference type="UniPathway" id="UPA00703">
    <property type="reaction ID" value="UER00720"/>
</dbReference>
<dbReference type="Proteomes" id="UP000018440">
    <property type="component" value="Unassembled WGS sequence"/>
</dbReference>
<evidence type="ECO:0000313" key="19">
    <source>
        <dbReference type="Proteomes" id="UP000018440"/>
    </source>
</evidence>
<protein>
    <recommendedName>
        <fullName evidence="10 11">Malate synthase G</fullName>
        <ecNumber evidence="10 11">2.3.3.9</ecNumber>
    </recommendedName>
</protein>
<accession>N9AM35</accession>
<feature type="binding site" evidence="10">
    <location>
        <position position="273"/>
    </location>
    <ligand>
        <name>acetyl-CoA</name>
        <dbReference type="ChEBI" id="CHEBI:57288"/>
    </ligand>
</feature>
<dbReference type="NCBIfam" id="TIGR01345">
    <property type="entry name" value="malate_syn_G"/>
    <property type="match status" value="1"/>
</dbReference>
<proteinExistence type="inferred from homology"/>
<evidence type="ECO:0000256" key="4">
    <source>
        <dbReference type="ARBA" id="ARBA00022532"/>
    </source>
</evidence>
<dbReference type="GO" id="GO:0006097">
    <property type="term" value="P:glyoxylate cycle"/>
    <property type="evidence" value="ECO:0007669"/>
    <property type="project" value="UniProtKB-UniRule"/>
</dbReference>
<dbReference type="InterPro" id="IPR048356">
    <property type="entry name" value="MS_N"/>
</dbReference>
<comment type="pathway">
    <text evidence="10 13">Carbohydrate metabolism; glyoxylate cycle; (S)-malate from isocitrate: step 2/2.</text>
</comment>
<evidence type="ECO:0000256" key="7">
    <source>
        <dbReference type="ARBA" id="ARBA00022842"/>
    </source>
</evidence>
<dbReference type="GO" id="GO:0005829">
    <property type="term" value="C:cytosol"/>
    <property type="evidence" value="ECO:0007669"/>
    <property type="project" value="TreeGrafter"/>
</dbReference>
<feature type="binding site" evidence="10">
    <location>
        <position position="310"/>
    </location>
    <ligand>
        <name>acetyl-CoA</name>
        <dbReference type="ChEBI" id="CHEBI:57288"/>
    </ligand>
</feature>
<evidence type="ECO:0000259" key="17">
    <source>
        <dbReference type="Pfam" id="PF20659"/>
    </source>
</evidence>
<keyword evidence="7 10" id="KW-0460">Magnesium</keyword>
<feature type="binding site" evidence="10">
    <location>
        <position position="428"/>
    </location>
    <ligand>
        <name>glyoxylate</name>
        <dbReference type="ChEBI" id="CHEBI:36655"/>
    </ligand>
</feature>
<dbReference type="Gene3D" id="3.20.20.360">
    <property type="entry name" value="Malate synthase, domain 3"/>
    <property type="match status" value="2"/>
</dbReference>
<dbReference type="NCBIfam" id="NF002825">
    <property type="entry name" value="PRK02999.1"/>
    <property type="match status" value="1"/>
</dbReference>
<dbReference type="InterPro" id="IPR011076">
    <property type="entry name" value="Malate_synth_sf"/>
</dbReference>
<feature type="binding site" evidence="10">
    <location>
        <position position="428"/>
    </location>
    <ligand>
        <name>Mg(2+)</name>
        <dbReference type="ChEBI" id="CHEBI:18420"/>
    </ligand>
</feature>
<dbReference type="InterPro" id="IPR044856">
    <property type="entry name" value="Malate_synth_C_sf"/>
</dbReference>
<keyword evidence="3 10" id="KW-0963">Cytoplasm</keyword>
<evidence type="ECO:0000256" key="11">
    <source>
        <dbReference type="NCBIfam" id="TIGR01345"/>
    </source>
</evidence>
<comment type="catalytic activity">
    <reaction evidence="9 10 13">
        <text>glyoxylate + acetyl-CoA + H2O = (S)-malate + CoA + H(+)</text>
        <dbReference type="Rhea" id="RHEA:18181"/>
        <dbReference type="ChEBI" id="CHEBI:15377"/>
        <dbReference type="ChEBI" id="CHEBI:15378"/>
        <dbReference type="ChEBI" id="CHEBI:15589"/>
        <dbReference type="ChEBI" id="CHEBI:36655"/>
        <dbReference type="ChEBI" id="CHEBI:57287"/>
        <dbReference type="ChEBI" id="CHEBI:57288"/>
        <dbReference type="EC" id="2.3.3.9"/>
    </reaction>
</comment>
<feature type="domain" description="Malate synthase TIM barrel" evidence="14">
    <location>
        <begin position="334"/>
        <end position="566"/>
    </location>
</feature>
<dbReference type="InterPro" id="IPR048357">
    <property type="entry name" value="MSG_insertion"/>
</dbReference>
<evidence type="ECO:0000259" key="16">
    <source>
        <dbReference type="Pfam" id="PF20658"/>
    </source>
</evidence>
<dbReference type="Gene3D" id="1.20.1220.12">
    <property type="entry name" value="Malate synthase, domain III"/>
    <property type="match status" value="1"/>
</dbReference>
<feature type="binding site" evidence="10">
    <location>
        <begin position="122"/>
        <end position="123"/>
    </location>
    <ligand>
        <name>acetyl-CoA</name>
        <dbReference type="ChEBI" id="CHEBI:57288"/>
    </ligand>
</feature>
<dbReference type="Pfam" id="PF01274">
    <property type="entry name" value="MS_TIM-barrel"/>
    <property type="match status" value="1"/>
</dbReference>
<dbReference type="RefSeq" id="WP_004892835.1">
    <property type="nucleotide sequence ID" value="NZ_KB849575.1"/>
</dbReference>
<comment type="similarity">
    <text evidence="10 13">Belongs to the malate synthase family. GlcB subfamily.</text>
</comment>
<name>N9AM35_9GAMM</name>
<evidence type="ECO:0000256" key="9">
    <source>
        <dbReference type="ARBA" id="ARBA00047918"/>
    </source>
</evidence>
<organism evidence="18 19">
    <name type="scientific">Acinetobacter schindleri CIP 107287</name>
    <dbReference type="NCBI Taxonomy" id="1217988"/>
    <lineage>
        <taxon>Bacteria</taxon>
        <taxon>Pseudomonadati</taxon>
        <taxon>Pseudomonadota</taxon>
        <taxon>Gammaproteobacteria</taxon>
        <taxon>Moraxellales</taxon>
        <taxon>Moraxellaceae</taxon>
        <taxon>Acinetobacter</taxon>
    </lineage>
</organism>
<comment type="subcellular location">
    <subcellularLocation>
        <location evidence="10 13">Cytoplasm</location>
    </subcellularLocation>
</comment>
<dbReference type="PANTHER" id="PTHR42739:SF1">
    <property type="entry name" value="MALATE SYNTHASE G"/>
    <property type="match status" value="1"/>
</dbReference>
<comment type="function">
    <text evidence="10">Involved in the glycolate utilization. Catalyzes the condensation and subsequent hydrolysis of acetyl-coenzyme A (acetyl-CoA) and glyoxylate to form malate and CoA.</text>
</comment>
<evidence type="ECO:0000256" key="12">
    <source>
        <dbReference type="PIRSR" id="PIRSR601465-50"/>
    </source>
</evidence>
<evidence type="ECO:0000313" key="18">
    <source>
        <dbReference type="EMBL" id="ENV44770.1"/>
    </source>
</evidence>
<keyword evidence="5 10" id="KW-0808">Transferase</keyword>
<reference evidence="18 19" key="1">
    <citation type="submission" date="2013-02" db="EMBL/GenBank/DDBJ databases">
        <title>The Genome Sequence of Acinetobacter schindleri CIP 107287.</title>
        <authorList>
            <consortium name="The Broad Institute Genome Sequencing Platform"/>
            <consortium name="The Broad Institute Genome Sequencing Center for Infectious Disease"/>
            <person name="Cerqueira G."/>
            <person name="Feldgarden M."/>
            <person name="Courvalin P."/>
            <person name="Perichon B."/>
            <person name="Grillot-Courvalin C."/>
            <person name="Clermont D."/>
            <person name="Rocha E."/>
            <person name="Yoon E.-J."/>
            <person name="Nemec A."/>
            <person name="Walker B."/>
            <person name="Young S.K."/>
            <person name="Zeng Q."/>
            <person name="Gargeya S."/>
            <person name="Fitzgerald M."/>
            <person name="Haas B."/>
            <person name="Abouelleil A."/>
            <person name="Alvarado L."/>
            <person name="Arachchi H.M."/>
            <person name="Berlin A.M."/>
            <person name="Chapman S.B."/>
            <person name="Dewar J."/>
            <person name="Goldberg J."/>
            <person name="Griggs A."/>
            <person name="Gujja S."/>
            <person name="Hansen M."/>
            <person name="Howarth C."/>
            <person name="Imamovic A."/>
            <person name="Larimer J."/>
            <person name="McCowan C."/>
            <person name="Murphy C."/>
            <person name="Neiman D."/>
            <person name="Pearson M."/>
            <person name="Priest M."/>
            <person name="Roberts A."/>
            <person name="Saif S."/>
            <person name="Shea T."/>
            <person name="Sisk P."/>
            <person name="Sykes S."/>
            <person name="Wortman J."/>
            <person name="Nusbaum C."/>
            <person name="Birren B."/>
        </authorList>
    </citation>
    <scope>NUCLEOTIDE SEQUENCE [LARGE SCALE GENOMIC DNA]</scope>
    <source>
        <strain evidence="18 19">CIP 107287</strain>
    </source>
</reference>
<dbReference type="InterPro" id="IPR001465">
    <property type="entry name" value="Malate_synthase_TIM"/>
</dbReference>
<comment type="subunit">
    <text evidence="10">Monomer.</text>
</comment>
<dbReference type="Pfam" id="PF20656">
    <property type="entry name" value="MS_N"/>
    <property type="match status" value="1"/>
</dbReference>
<feature type="binding site" evidence="10">
    <location>
        <begin position="453"/>
        <end position="456"/>
    </location>
    <ligand>
        <name>glyoxylate</name>
        <dbReference type="ChEBI" id="CHEBI:36655"/>
    </ligand>
</feature>
<evidence type="ECO:0000256" key="13">
    <source>
        <dbReference type="RuleBase" id="RU003572"/>
    </source>
</evidence>
<evidence type="ECO:0000256" key="5">
    <source>
        <dbReference type="ARBA" id="ARBA00022679"/>
    </source>
</evidence>
<dbReference type="InterPro" id="IPR006253">
    <property type="entry name" value="Malate_synthG"/>
</dbReference>
<feature type="active site" description="Proton donor" evidence="10 12">
    <location>
        <position position="627"/>
    </location>
</feature>
<dbReference type="AlphaFoldDB" id="N9AM35"/>
<dbReference type="InterPro" id="IPR048355">
    <property type="entry name" value="MS_C"/>
</dbReference>
<feature type="domain" description="Malate synthase C-terminal" evidence="17">
    <location>
        <begin position="587"/>
        <end position="684"/>
    </location>
</feature>
<dbReference type="PATRIC" id="fig|1217988.3.peg.1508"/>
<keyword evidence="8 10" id="KW-0558">Oxidation</keyword>
<dbReference type="FunFam" id="3.20.20.360:FF:000003">
    <property type="entry name" value="Malate synthase G"/>
    <property type="match status" value="1"/>
</dbReference>
<sequence>MTARIQKGKLAIAKELYDFIENEALPGSGLDSETYWKNFEQVVVDLSPKNKALLAKRDDIQAKIDEWHRNNTFELQAYKAFLTEIGYLLPEVEDFQITTENVDEEIALLAGPQLVVPVRNARYCLNAANARWGSLYDALYGFDVISEEDGAEKDKGYNPKRGEKVIAFAKNFLDETFPLANGSHADATKYAVEGNALVVTLKDGSTTTVADASKFVGYNGEAAAPTEVVLKNNGLHAIIQIDAASAIGQTDAAGVKDVVLEAAVTTIQDLEDSVAAVDAEEKVEGYRNWLGLMRGTLEESIEKNGKTVTRKLNADRTFKNLEGGETKVHGRSLMLLRNVGHLMTNPAILVDGEEIYEGIMDALVTPLLTIADIRGENTIKNSRKGSMYIVKPKMHGPEEVAFAVELFERAEQALGLPAKTLKIGIMDEERRTSVNLKNCIAQAKDRTIFINTGFMDRTGDEIHTFMEAGPFVRKGEIKGQKWFPAYENRNVMIGLQTGLRGKAQIGKGMWPKPDMLLDMYKTKTEHPEAGASCAWVPSPTGAVIHAIHYHQINVANRQQELLATEALPLDDLLTPPLAANTNWTEEEKLKELENNCQGILGYVVRWVDLGVGCSKVPDINDVGLMEDRATLRISSQHVANWLRHGIVTREQVEEVMQRMAKIVDEQNANDPFYTPMAADFDNNIAFQAASDLIFKGGEQPAGYTEPLLHAARLKLKGYTGD</sequence>
<feature type="domain" description="Malate synthase G alpha-beta insertion" evidence="16">
    <location>
        <begin position="157"/>
        <end position="232"/>
    </location>
</feature>
<feature type="binding site" evidence="10">
    <location>
        <position position="456"/>
    </location>
    <ligand>
        <name>Mg(2+)</name>
        <dbReference type="ChEBI" id="CHEBI:18420"/>
    </ligand>
</feature>
<keyword evidence="2 10" id="KW-0329">Glyoxylate bypass</keyword>
<comment type="caution">
    <text evidence="18">The sequence shown here is derived from an EMBL/GenBank/DDBJ whole genome shotgun (WGS) entry which is preliminary data.</text>
</comment>
<gene>
    <name evidence="10" type="primary">glcB</name>
    <name evidence="18" type="ORF">F955_01563</name>
</gene>
<evidence type="ECO:0000256" key="10">
    <source>
        <dbReference type="HAMAP-Rule" id="MF_00641"/>
    </source>
</evidence>
<feature type="domain" description="Malate synthase N-terminal" evidence="15">
    <location>
        <begin position="16"/>
        <end position="74"/>
    </location>
</feature>
<dbReference type="GO" id="GO:0009436">
    <property type="term" value="P:glyoxylate catabolic process"/>
    <property type="evidence" value="ECO:0007669"/>
    <property type="project" value="TreeGrafter"/>
</dbReference>
<comment type="caution">
    <text evidence="10">Lacks conserved residue(s) required for the propagation of feature annotation.</text>
</comment>
<keyword evidence="6 10" id="KW-0479">Metal-binding</keyword>
<evidence type="ECO:0000256" key="2">
    <source>
        <dbReference type="ARBA" id="ARBA00022435"/>
    </source>
</evidence>
<dbReference type="Pfam" id="PF20659">
    <property type="entry name" value="MS_C"/>
    <property type="match status" value="1"/>
</dbReference>
<dbReference type="PANTHER" id="PTHR42739">
    <property type="entry name" value="MALATE SYNTHASE G"/>
    <property type="match status" value="1"/>
</dbReference>
<feature type="binding site" evidence="10">
    <location>
        <position position="537"/>
    </location>
    <ligand>
        <name>acetyl-CoA</name>
        <dbReference type="ChEBI" id="CHEBI:57288"/>
    </ligand>
</feature>
<dbReference type="EMBL" id="APPQ01000025">
    <property type="protein sequence ID" value="ENV44770.1"/>
    <property type="molecule type" value="Genomic_DNA"/>
</dbReference>
<dbReference type="HOGENOM" id="CLU_028446_1_0_6"/>
<dbReference type="EC" id="2.3.3.9" evidence="10 11"/>
<feature type="binding site" evidence="10">
    <location>
        <position position="337"/>
    </location>
    <ligand>
        <name>glyoxylate</name>
        <dbReference type="ChEBI" id="CHEBI:36655"/>
    </ligand>
</feature>
<dbReference type="InterPro" id="IPR046363">
    <property type="entry name" value="MS_N_TIM-barrel_dom"/>
</dbReference>
<evidence type="ECO:0000256" key="3">
    <source>
        <dbReference type="ARBA" id="ARBA00022490"/>
    </source>
</evidence>
<feature type="active site" description="Proton acceptor" evidence="10 12">
    <location>
        <position position="337"/>
    </location>
</feature>
<dbReference type="GO" id="GO:0004474">
    <property type="term" value="F:malate synthase activity"/>
    <property type="evidence" value="ECO:0007669"/>
    <property type="project" value="UniProtKB-UniRule"/>
</dbReference>
<feature type="binding site" evidence="10">
    <location>
        <position position="115"/>
    </location>
    <ligand>
        <name>acetyl-CoA</name>
        <dbReference type="ChEBI" id="CHEBI:57288"/>
    </ligand>
</feature>
<feature type="modified residue" description="Cysteine sulfenic acid (-SOH)" evidence="10">
    <location>
        <position position="613"/>
    </location>
</feature>
<evidence type="ECO:0000259" key="15">
    <source>
        <dbReference type="Pfam" id="PF20656"/>
    </source>
</evidence>
<evidence type="ECO:0000256" key="6">
    <source>
        <dbReference type="ARBA" id="ARBA00022723"/>
    </source>
</evidence>
<comment type="cofactor">
    <cofactor evidence="1 10">
        <name>Mg(2+)</name>
        <dbReference type="ChEBI" id="CHEBI:18420"/>
    </cofactor>
</comment>
<evidence type="ECO:0000256" key="1">
    <source>
        <dbReference type="ARBA" id="ARBA00001946"/>
    </source>
</evidence>
<dbReference type="Pfam" id="PF20658">
    <property type="entry name" value="MSG_insertion"/>
    <property type="match status" value="1"/>
</dbReference>
<evidence type="ECO:0000259" key="14">
    <source>
        <dbReference type="Pfam" id="PF01274"/>
    </source>
</evidence>
<keyword evidence="4 10" id="KW-0816">Tricarboxylic acid cycle</keyword>
<dbReference type="GO" id="GO:0006099">
    <property type="term" value="P:tricarboxylic acid cycle"/>
    <property type="evidence" value="ECO:0007669"/>
    <property type="project" value="UniProtKB-KW"/>
</dbReference>
<evidence type="ECO:0000256" key="8">
    <source>
        <dbReference type="ARBA" id="ARBA00023097"/>
    </source>
</evidence>